<feature type="compositionally biased region" description="Low complexity" evidence="1">
    <location>
        <begin position="101"/>
        <end position="122"/>
    </location>
</feature>
<feature type="non-terminal residue" evidence="2">
    <location>
        <position position="1"/>
    </location>
</feature>
<protein>
    <submittedName>
        <fullName evidence="2">Uncharacterized protein</fullName>
    </submittedName>
</protein>
<gene>
    <name evidence="2" type="ORF">Agub_g12955</name>
</gene>
<accession>A0AAD3DZ51</accession>
<reference evidence="2 3" key="1">
    <citation type="journal article" date="2021" name="Sci. Rep.">
        <title>Genome sequencing of the multicellular alga Astrephomene provides insights into convergent evolution of germ-soma differentiation.</title>
        <authorList>
            <person name="Yamashita S."/>
            <person name="Yamamoto K."/>
            <person name="Matsuzaki R."/>
            <person name="Suzuki S."/>
            <person name="Yamaguchi H."/>
            <person name="Hirooka S."/>
            <person name="Minakuchi Y."/>
            <person name="Miyagishima S."/>
            <person name="Kawachi M."/>
            <person name="Toyoda A."/>
            <person name="Nozaki H."/>
        </authorList>
    </citation>
    <scope>NUCLEOTIDE SEQUENCE [LARGE SCALE GENOMIC DNA]</scope>
    <source>
        <strain evidence="2 3">NIES-4017</strain>
    </source>
</reference>
<sequence>QVQQQLLALAGQLRMGRQGSPPAAAAAAAAGGGGAQVDLGGRQPDDFSMRVSPRVGDDMTVEGQEAAATEEYHETNLGGRLELRRGGAQADFSPQHPSPHRPSLSPLDLSLRLLSPPGLSPHRPSPRAEAACNTRAMEEVQAPSMAAATAAAAARQEAGRQVGSYCRYSDGDGGGGGDGEVAPIGGAPCSFPRRQPVATASPTALQPHLLAPLPQPQPQPQLRSQRSQNQLASQPQPLQQLPQPLPQPPQQPPPLPPPVPVTV</sequence>
<feature type="non-terminal residue" evidence="2">
    <location>
        <position position="263"/>
    </location>
</feature>
<keyword evidence="3" id="KW-1185">Reference proteome</keyword>
<comment type="caution">
    <text evidence="2">The sequence shown here is derived from an EMBL/GenBank/DDBJ whole genome shotgun (WGS) entry which is preliminary data.</text>
</comment>
<proteinExistence type="predicted"/>
<dbReference type="EMBL" id="BMAR01000040">
    <property type="protein sequence ID" value="GFR50700.1"/>
    <property type="molecule type" value="Genomic_DNA"/>
</dbReference>
<dbReference type="AlphaFoldDB" id="A0AAD3DZ51"/>
<evidence type="ECO:0000256" key="1">
    <source>
        <dbReference type="SAM" id="MobiDB-lite"/>
    </source>
</evidence>
<feature type="region of interest" description="Disordered" evidence="1">
    <location>
        <begin position="153"/>
        <end position="263"/>
    </location>
</feature>
<feature type="compositionally biased region" description="Low complexity" evidence="1">
    <location>
        <begin position="220"/>
        <end position="242"/>
    </location>
</feature>
<evidence type="ECO:0000313" key="2">
    <source>
        <dbReference type="EMBL" id="GFR50700.1"/>
    </source>
</evidence>
<feature type="compositionally biased region" description="Pro residues" evidence="1">
    <location>
        <begin position="243"/>
        <end position="263"/>
    </location>
</feature>
<name>A0AAD3DZ51_9CHLO</name>
<organism evidence="2 3">
    <name type="scientific">Astrephomene gubernaculifera</name>
    <dbReference type="NCBI Taxonomy" id="47775"/>
    <lineage>
        <taxon>Eukaryota</taxon>
        <taxon>Viridiplantae</taxon>
        <taxon>Chlorophyta</taxon>
        <taxon>core chlorophytes</taxon>
        <taxon>Chlorophyceae</taxon>
        <taxon>CS clade</taxon>
        <taxon>Chlamydomonadales</taxon>
        <taxon>Astrephomenaceae</taxon>
        <taxon>Astrephomene</taxon>
    </lineage>
</organism>
<dbReference type="Proteomes" id="UP001054857">
    <property type="component" value="Unassembled WGS sequence"/>
</dbReference>
<feature type="region of interest" description="Disordered" evidence="1">
    <location>
        <begin position="16"/>
        <end position="136"/>
    </location>
</feature>
<evidence type="ECO:0000313" key="3">
    <source>
        <dbReference type="Proteomes" id="UP001054857"/>
    </source>
</evidence>